<evidence type="ECO:0000256" key="18">
    <source>
        <dbReference type="ARBA" id="ARBA00023136"/>
    </source>
</evidence>
<dbReference type="PANTHER" id="PTHR24421">
    <property type="entry name" value="NITRATE/NITRITE SENSOR PROTEIN NARX-RELATED"/>
    <property type="match status" value="1"/>
</dbReference>
<evidence type="ECO:0000256" key="5">
    <source>
        <dbReference type="ARBA" id="ARBA00012438"/>
    </source>
</evidence>
<dbReference type="GO" id="GO:0046983">
    <property type="term" value="F:protein dimerization activity"/>
    <property type="evidence" value="ECO:0007669"/>
    <property type="project" value="InterPro"/>
</dbReference>
<keyword evidence="10" id="KW-0808">Transferase</keyword>
<keyword evidence="18 23" id="KW-0472">Membrane</keyword>
<evidence type="ECO:0000256" key="16">
    <source>
        <dbReference type="ARBA" id="ARBA00023012"/>
    </source>
</evidence>
<dbReference type="Pfam" id="PF07730">
    <property type="entry name" value="HisKA_3"/>
    <property type="match status" value="1"/>
</dbReference>
<comment type="catalytic activity">
    <reaction evidence="1">
        <text>ATP + protein L-histidine = ADP + protein N-phospho-L-histidine.</text>
        <dbReference type="EC" id="2.7.13.3"/>
    </reaction>
</comment>
<evidence type="ECO:0000256" key="6">
    <source>
        <dbReference type="ARBA" id="ARBA00017322"/>
    </source>
</evidence>
<evidence type="ECO:0000256" key="7">
    <source>
        <dbReference type="ARBA" id="ARBA00022475"/>
    </source>
</evidence>
<feature type="domain" description="Histidine kinase" evidence="24">
    <location>
        <begin position="477"/>
        <end position="566"/>
    </location>
</feature>
<dbReference type="InterPro" id="IPR019734">
    <property type="entry name" value="TPR_rpt"/>
</dbReference>
<protein>
    <recommendedName>
        <fullName evidence="6">Oxygen sensor histidine kinase NreB</fullName>
        <ecNumber evidence="5">2.7.13.3</ecNumber>
    </recommendedName>
    <alternativeName>
        <fullName evidence="20">Nitrogen regulation protein B</fullName>
    </alternativeName>
</protein>
<feature type="transmembrane region" description="Helical" evidence="23">
    <location>
        <begin position="311"/>
        <end position="330"/>
    </location>
</feature>
<dbReference type="GO" id="GO:0005737">
    <property type="term" value="C:cytoplasm"/>
    <property type="evidence" value="ECO:0007669"/>
    <property type="project" value="UniProtKB-SubCell"/>
</dbReference>
<dbReference type="Pfam" id="PF13424">
    <property type="entry name" value="TPR_12"/>
    <property type="match status" value="1"/>
</dbReference>
<evidence type="ECO:0000256" key="12">
    <source>
        <dbReference type="ARBA" id="ARBA00022723"/>
    </source>
</evidence>
<comment type="function">
    <text evidence="19">Member of the two-component regulatory system NreB/NreC involved in the control of dissimilatory nitrate/nitrite reduction in response to oxygen. NreB functions as a direct oxygen sensor histidine kinase which is autophosphorylated, in the absence of oxygen, probably at the conserved histidine residue, and transfers its phosphate group probably to a conserved aspartate residue of NreC. NreB/NreC activates the expression of the nitrate (narGHJI) and nitrite (nir) reductase operons, as well as the putative nitrate transporter gene narT.</text>
</comment>
<keyword evidence="9" id="KW-0963">Cytoplasm</keyword>
<dbReference type="EC" id="2.7.13.3" evidence="5"/>
<evidence type="ECO:0000313" key="25">
    <source>
        <dbReference type="EMBL" id="RTQ49141.1"/>
    </source>
</evidence>
<dbReference type="CDD" id="cd16917">
    <property type="entry name" value="HATPase_UhpB-NarQ-NarX-like"/>
    <property type="match status" value="1"/>
</dbReference>
<evidence type="ECO:0000256" key="2">
    <source>
        <dbReference type="ARBA" id="ARBA00001966"/>
    </source>
</evidence>
<evidence type="ECO:0000313" key="26">
    <source>
        <dbReference type="Proteomes" id="UP000282184"/>
    </source>
</evidence>
<evidence type="ECO:0000256" key="11">
    <source>
        <dbReference type="ARBA" id="ARBA00022692"/>
    </source>
</evidence>
<comment type="subcellular location">
    <subcellularLocation>
        <location evidence="4">Cell membrane</location>
        <topology evidence="4">Multi-pass membrane protein</topology>
    </subcellularLocation>
    <subcellularLocation>
        <location evidence="3">Cytoplasm</location>
    </subcellularLocation>
</comment>
<evidence type="ECO:0000256" key="1">
    <source>
        <dbReference type="ARBA" id="ARBA00000085"/>
    </source>
</evidence>
<dbReference type="PRINTS" id="PR00344">
    <property type="entry name" value="BCTRLSENSOR"/>
</dbReference>
<keyword evidence="7" id="KW-1003">Cell membrane</keyword>
<dbReference type="GO" id="GO:0000155">
    <property type="term" value="F:phosphorelay sensor kinase activity"/>
    <property type="evidence" value="ECO:0007669"/>
    <property type="project" value="InterPro"/>
</dbReference>
<keyword evidence="11 23" id="KW-0812">Transmembrane</keyword>
<dbReference type="InterPro" id="IPR005467">
    <property type="entry name" value="His_kinase_dom"/>
</dbReference>
<evidence type="ECO:0000256" key="17">
    <source>
        <dbReference type="ARBA" id="ARBA00023014"/>
    </source>
</evidence>
<comment type="cofactor">
    <cofactor evidence="2">
        <name>[4Fe-4S] cluster</name>
        <dbReference type="ChEBI" id="CHEBI:49883"/>
    </cofactor>
</comment>
<dbReference type="PANTHER" id="PTHR24421:SF37">
    <property type="entry name" value="SENSOR HISTIDINE KINASE NARS"/>
    <property type="match status" value="1"/>
</dbReference>
<comment type="caution">
    <text evidence="25">The sequence shown here is derived from an EMBL/GenBank/DDBJ whole genome shotgun (WGS) entry which is preliminary data.</text>
</comment>
<dbReference type="AlphaFoldDB" id="A0A3S0J9I5"/>
<keyword evidence="12" id="KW-0479">Metal-binding</keyword>
<accession>A0A3S0J9I5</accession>
<keyword evidence="22" id="KW-0175">Coiled coil</keyword>
<dbReference type="Gene3D" id="1.20.5.1930">
    <property type="match status" value="1"/>
</dbReference>
<keyword evidence="13" id="KW-0418">Kinase</keyword>
<evidence type="ECO:0000256" key="22">
    <source>
        <dbReference type="SAM" id="Coils"/>
    </source>
</evidence>
<keyword evidence="15" id="KW-0408">Iron</keyword>
<gene>
    <name evidence="25" type="ORF">EJV47_13405</name>
</gene>
<dbReference type="Gene3D" id="1.25.40.10">
    <property type="entry name" value="Tetratricopeptide repeat domain"/>
    <property type="match status" value="1"/>
</dbReference>
<dbReference type="SUPFAM" id="SSF55874">
    <property type="entry name" value="ATPase domain of HSP90 chaperone/DNA topoisomerase II/histidine kinase"/>
    <property type="match status" value="1"/>
</dbReference>
<dbReference type="Pfam" id="PF02518">
    <property type="entry name" value="HATPase_c"/>
    <property type="match status" value="1"/>
</dbReference>
<dbReference type="Proteomes" id="UP000282184">
    <property type="component" value="Unassembled WGS sequence"/>
</dbReference>
<dbReference type="GO" id="GO:0046872">
    <property type="term" value="F:metal ion binding"/>
    <property type="evidence" value="ECO:0007669"/>
    <property type="project" value="UniProtKB-KW"/>
</dbReference>
<evidence type="ECO:0000256" key="20">
    <source>
        <dbReference type="ARBA" id="ARBA00030800"/>
    </source>
</evidence>
<dbReference type="SMART" id="SM00387">
    <property type="entry name" value="HATPase_c"/>
    <property type="match status" value="1"/>
</dbReference>
<dbReference type="SMART" id="SM00028">
    <property type="entry name" value="TPR"/>
    <property type="match status" value="5"/>
</dbReference>
<dbReference type="InterPro" id="IPR011712">
    <property type="entry name" value="Sig_transdc_His_kin_sub3_dim/P"/>
</dbReference>
<reference evidence="25 26" key="1">
    <citation type="submission" date="2018-12" db="EMBL/GenBank/DDBJ databases">
        <title>Hymenobacter gummosus sp. nov., isolated from a spring.</title>
        <authorList>
            <person name="Nie L."/>
        </authorList>
    </citation>
    <scope>NUCLEOTIDE SEQUENCE [LARGE SCALE GENOMIC DNA]</scope>
    <source>
        <strain evidence="25 26">KCTC 52166</strain>
    </source>
</reference>
<dbReference type="GO" id="GO:0005886">
    <property type="term" value="C:plasma membrane"/>
    <property type="evidence" value="ECO:0007669"/>
    <property type="project" value="UniProtKB-SubCell"/>
</dbReference>
<dbReference type="InterPro" id="IPR036890">
    <property type="entry name" value="HATPase_C_sf"/>
</dbReference>
<feature type="repeat" description="TPR" evidence="21">
    <location>
        <begin position="80"/>
        <end position="113"/>
    </location>
</feature>
<dbReference type="OrthoDB" id="9760839at2"/>
<dbReference type="InterPro" id="IPR004358">
    <property type="entry name" value="Sig_transdc_His_kin-like_C"/>
</dbReference>
<dbReference type="GO" id="GO:0051539">
    <property type="term" value="F:4 iron, 4 sulfur cluster binding"/>
    <property type="evidence" value="ECO:0007669"/>
    <property type="project" value="UniProtKB-KW"/>
</dbReference>
<evidence type="ECO:0000256" key="9">
    <source>
        <dbReference type="ARBA" id="ARBA00022490"/>
    </source>
</evidence>
<evidence type="ECO:0000256" key="8">
    <source>
        <dbReference type="ARBA" id="ARBA00022485"/>
    </source>
</evidence>
<dbReference type="InterPro" id="IPR011990">
    <property type="entry name" value="TPR-like_helical_dom_sf"/>
</dbReference>
<evidence type="ECO:0000256" key="3">
    <source>
        <dbReference type="ARBA" id="ARBA00004496"/>
    </source>
</evidence>
<dbReference type="InterPro" id="IPR003594">
    <property type="entry name" value="HATPase_dom"/>
</dbReference>
<evidence type="ECO:0000256" key="19">
    <source>
        <dbReference type="ARBA" id="ARBA00024827"/>
    </source>
</evidence>
<dbReference type="InterPro" id="IPR050482">
    <property type="entry name" value="Sensor_HK_TwoCompSys"/>
</dbReference>
<dbReference type="Gene3D" id="3.30.565.10">
    <property type="entry name" value="Histidine kinase-like ATPase, C-terminal domain"/>
    <property type="match status" value="1"/>
</dbReference>
<evidence type="ECO:0000256" key="13">
    <source>
        <dbReference type="ARBA" id="ARBA00022777"/>
    </source>
</evidence>
<keyword evidence="21" id="KW-0802">TPR repeat</keyword>
<feature type="coiled-coil region" evidence="22">
    <location>
        <begin position="287"/>
        <end position="314"/>
    </location>
</feature>
<keyword evidence="26" id="KW-1185">Reference proteome</keyword>
<evidence type="ECO:0000256" key="21">
    <source>
        <dbReference type="PROSITE-ProRule" id="PRU00339"/>
    </source>
</evidence>
<evidence type="ECO:0000256" key="14">
    <source>
        <dbReference type="ARBA" id="ARBA00022989"/>
    </source>
</evidence>
<evidence type="ECO:0000259" key="24">
    <source>
        <dbReference type="PROSITE" id="PS50109"/>
    </source>
</evidence>
<dbReference type="EMBL" id="RXOF01000007">
    <property type="protein sequence ID" value="RTQ49141.1"/>
    <property type="molecule type" value="Genomic_DNA"/>
</dbReference>
<sequence length="570" mass="63087">MELLIQLAWDRTDDSPVAAIQYGRRSMALARRLDFPRGECRSLLMLGWAFLRAGDYPTAVQTQLEARRLAERVGFAGGIIHADNALGYAYAEQGNYPAALRHYRRARRLALQKKDSVLLTPILGNIGQAFQHLGQLDSALHYTRQGYRADQRLRDWHSEIGDLALLGDMEAERGDTVAARRYYQQCIRRAVGMPVSYALCRAYLGLAHLAETRHAAAATRRYARQALRAGQQGYYPKGIFEASNYLARLSAAQGDTAAAFRYLTTAAVTRDSLFNHRQLAQVQALAFGEQMRQREQAEQELKHAARQRQKLLLALLGLLLLAGALLYLWLSRRQLAREVAFAREREQLEQRSHLAVLVAEENERRRIGSDLHDSLGQLLSAAKLSLHILERQLQRDAARPASAHLEQLANALGMLNTAIAEVRIIAHNLVPSALVKRGLAQAVREFAAKLRTGGQLSVHVEVFNLEGHLDQTVEGVLFRVIQELVQNIIKHARASEVTIQLVQGEQELTVTVEDNGVGFDAQALGPEAGIGLRNVQARMAYLGGQAHFDAAPGRGTTVTLEVPLAAAAAN</sequence>
<organism evidence="25 26">
    <name type="scientific">Hymenobacter gummosus</name>
    <dbReference type="NCBI Taxonomy" id="1776032"/>
    <lineage>
        <taxon>Bacteria</taxon>
        <taxon>Pseudomonadati</taxon>
        <taxon>Bacteroidota</taxon>
        <taxon>Cytophagia</taxon>
        <taxon>Cytophagales</taxon>
        <taxon>Hymenobacteraceae</taxon>
        <taxon>Hymenobacter</taxon>
    </lineage>
</organism>
<keyword evidence="8" id="KW-0004">4Fe-4S</keyword>
<dbReference type="SUPFAM" id="SSF48452">
    <property type="entry name" value="TPR-like"/>
    <property type="match status" value="1"/>
</dbReference>
<keyword evidence="17" id="KW-0411">Iron-sulfur</keyword>
<keyword evidence="14 23" id="KW-1133">Transmembrane helix</keyword>
<evidence type="ECO:0000256" key="23">
    <source>
        <dbReference type="SAM" id="Phobius"/>
    </source>
</evidence>
<evidence type="ECO:0000256" key="4">
    <source>
        <dbReference type="ARBA" id="ARBA00004651"/>
    </source>
</evidence>
<keyword evidence="16" id="KW-0902">Two-component regulatory system</keyword>
<proteinExistence type="predicted"/>
<dbReference type="PROSITE" id="PS50109">
    <property type="entry name" value="HIS_KIN"/>
    <property type="match status" value="1"/>
</dbReference>
<dbReference type="PROSITE" id="PS50005">
    <property type="entry name" value="TPR"/>
    <property type="match status" value="1"/>
</dbReference>
<name>A0A3S0J9I5_9BACT</name>
<evidence type="ECO:0000256" key="15">
    <source>
        <dbReference type="ARBA" id="ARBA00023004"/>
    </source>
</evidence>
<evidence type="ECO:0000256" key="10">
    <source>
        <dbReference type="ARBA" id="ARBA00022679"/>
    </source>
</evidence>